<dbReference type="EMBL" id="CP107567">
    <property type="protein sequence ID" value="UYQ61770.1"/>
    <property type="molecule type" value="Genomic_DNA"/>
</dbReference>
<reference evidence="2" key="1">
    <citation type="submission" date="2022-10" db="EMBL/GenBank/DDBJ databases">
        <title>Cytochrome P450 Catalyzes Benzene Ring Formation in the Biosynthesis of Trialkyl-Substituted Aromatic Polyketides.</title>
        <authorList>
            <person name="Zhao E."/>
            <person name="Ge H."/>
        </authorList>
    </citation>
    <scope>NUCLEOTIDE SEQUENCE</scope>
    <source>
        <strain evidence="2">NA0869</strain>
    </source>
</reference>
<dbReference type="Proteomes" id="UP001163878">
    <property type="component" value="Chromosome"/>
</dbReference>
<sequence>MPERQSWVPTGELRPGDRSRSSEGALVTVTAVSRHSGRQDTYDLDVSGIDSYYVRVGTEDVLAHNCTDLARAERMFLDVAHTLDEHVNVTRQQMTDSPAPTAPARWATVSTVSAAITVRRRATASP</sequence>
<evidence type="ECO:0000313" key="3">
    <source>
        <dbReference type="Proteomes" id="UP001163878"/>
    </source>
</evidence>
<feature type="region of interest" description="Disordered" evidence="1">
    <location>
        <begin position="1"/>
        <end position="24"/>
    </location>
</feature>
<dbReference type="InterPro" id="IPR036844">
    <property type="entry name" value="Hint_dom_sf"/>
</dbReference>
<dbReference type="InterPro" id="IPR030934">
    <property type="entry name" value="Intein_C"/>
</dbReference>
<dbReference type="PROSITE" id="PS50818">
    <property type="entry name" value="INTEIN_C_TER"/>
    <property type="match status" value="1"/>
</dbReference>
<organism evidence="2 3">
    <name type="scientific">Streptomyces peucetius</name>
    <dbReference type="NCBI Taxonomy" id="1950"/>
    <lineage>
        <taxon>Bacteria</taxon>
        <taxon>Bacillati</taxon>
        <taxon>Actinomycetota</taxon>
        <taxon>Actinomycetes</taxon>
        <taxon>Kitasatosporales</taxon>
        <taxon>Streptomycetaceae</taxon>
        <taxon>Streptomyces</taxon>
    </lineage>
</organism>
<dbReference type="RefSeq" id="WP_264242990.1">
    <property type="nucleotide sequence ID" value="NZ_CP107567.1"/>
</dbReference>
<evidence type="ECO:0000313" key="2">
    <source>
        <dbReference type="EMBL" id="UYQ61770.1"/>
    </source>
</evidence>
<name>A0ABY6I6B3_STRPE</name>
<evidence type="ECO:0000256" key="1">
    <source>
        <dbReference type="SAM" id="MobiDB-lite"/>
    </source>
</evidence>
<dbReference type="SUPFAM" id="SSF51294">
    <property type="entry name" value="Hedgehog/intein (Hint) domain"/>
    <property type="match status" value="1"/>
</dbReference>
<dbReference type="Gene3D" id="2.170.16.10">
    <property type="entry name" value="Hedgehog/Intein (Hint) domain"/>
    <property type="match status" value="1"/>
</dbReference>
<accession>A0ABY6I6B3</accession>
<gene>
    <name evidence="2" type="ORF">OGH68_09885</name>
</gene>
<proteinExistence type="predicted"/>
<keyword evidence="3" id="KW-1185">Reference proteome</keyword>
<protein>
    <submittedName>
        <fullName evidence="2">HINT domain-containing protein</fullName>
    </submittedName>
</protein>